<reference evidence="2 3" key="1">
    <citation type="submission" date="2019-03" db="EMBL/GenBank/DDBJ databases">
        <title>Single cell metagenomics reveals metabolic interactions within the superorganism composed of flagellate Streblomastix strix and complex community of Bacteroidetes bacteria on its surface.</title>
        <authorList>
            <person name="Treitli S.C."/>
            <person name="Kolisko M."/>
            <person name="Husnik F."/>
            <person name="Keeling P."/>
            <person name="Hampl V."/>
        </authorList>
    </citation>
    <scope>NUCLEOTIDE SEQUENCE [LARGE SCALE GENOMIC DNA]</scope>
    <source>
        <strain evidence="2">ST1C</strain>
    </source>
</reference>
<dbReference type="EMBL" id="SNRW01027744">
    <property type="protein sequence ID" value="KAA6359890.1"/>
    <property type="molecule type" value="Genomic_DNA"/>
</dbReference>
<name>A0A5J4TPR2_9EUKA</name>
<sequence length="184" mass="21053">MEFTVARLAELRRATLLSTSKDEYGRFLMSESAHCVGSNPGSMKENQISSTKPQNSGRSAMLRNISRLMILAKPQDQQCNLLASARLTPLPPLEQRQLLNSQNIMLVVYKLIDSLITMTPPPQQGNTMTRTITLKAEKCLARLMEILTMKKMKNMRDHHQKRLNMREPMLNREYQALMGFFLQA</sequence>
<organism evidence="2 3">
    <name type="scientific">Streblomastix strix</name>
    <dbReference type="NCBI Taxonomy" id="222440"/>
    <lineage>
        <taxon>Eukaryota</taxon>
        <taxon>Metamonada</taxon>
        <taxon>Preaxostyla</taxon>
        <taxon>Oxymonadida</taxon>
        <taxon>Streblomastigidae</taxon>
        <taxon>Streblomastix</taxon>
    </lineage>
</organism>
<dbReference type="AlphaFoldDB" id="A0A5J4TPR2"/>
<evidence type="ECO:0000313" key="3">
    <source>
        <dbReference type="Proteomes" id="UP000324800"/>
    </source>
</evidence>
<accession>A0A5J4TPR2</accession>
<feature type="region of interest" description="Disordered" evidence="1">
    <location>
        <begin position="38"/>
        <end position="57"/>
    </location>
</feature>
<dbReference type="Proteomes" id="UP000324800">
    <property type="component" value="Unassembled WGS sequence"/>
</dbReference>
<evidence type="ECO:0000313" key="2">
    <source>
        <dbReference type="EMBL" id="KAA6359890.1"/>
    </source>
</evidence>
<gene>
    <name evidence="2" type="ORF">EZS28_044584</name>
</gene>
<protein>
    <submittedName>
        <fullName evidence="2">Uncharacterized protein</fullName>
    </submittedName>
</protein>
<comment type="caution">
    <text evidence="2">The sequence shown here is derived from an EMBL/GenBank/DDBJ whole genome shotgun (WGS) entry which is preliminary data.</text>
</comment>
<feature type="compositionally biased region" description="Polar residues" evidence="1">
    <location>
        <begin position="39"/>
        <end position="57"/>
    </location>
</feature>
<proteinExistence type="predicted"/>
<evidence type="ECO:0000256" key="1">
    <source>
        <dbReference type="SAM" id="MobiDB-lite"/>
    </source>
</evidence>